<dbReference type="SUPFAM" id="SSF53383">
    <property type="entry name" value="PLP-dependent transferases"/>
    <property type="match status" value="1"/>
</dbReference>
<evidence type="ECO:0000313" key="8">
    <source>
        <dbReference type="Proteomes" id="UP000528457"/>
    </source>
</evidence>
<dbReference type="EC" id="2.6.1.18" evidence="7"/>
<keyword evidence="8" id="KW-1185">Reference proteome</keyword>
<keyword evidence="5 6" id="KW-0663">Pyridoxal phosphate</keyword>
<dbReference type="CDD" id="cd00610">
    <property type="entry name" value="OAT_like"/>
    <property type="match status" value="1"/>
</dbReference>
<evidence type="ECO:0000256" key="4">
    <source>
        <dbReference type="ARBA" id="ARBA00022679"/>
    </source>
</evidence>
<gene>
    <name evidence="7" type="ORF">HNR48_002503</name>
</gene>
<accession>A0A7X0JUZ8</accession>
<dbReference type="InterPro" id="IPR049704">
    <property type="entry name" value="Aminotrans_3_PPA_site"/>
</dbReference>
<comment type="similarity">
    <text evidence="2 6">Belongs to the class-III pyridoxal-phosphate-dependent aminotransferase family.</text>
</comment>
<dbReference type="GO" id="GO:0016223">
    <property type="term" value="F:beta-alanine:pyruvate transaminase activity"/>
    <property type="evidence" value="ECO:0007669"/>
    <property type="project" value="UniProtKB-EC"/>
</dbReference>
<dbReference type="AlphaFoldDB" id="A0A7X0JUZ8"/>
<dbReference type="InterPro" id="IPR015421">
    <property type="entry name" value="PyrdxlP-dep_Trfase_major"/>
</dbReference>
<organism evidence="7 8">
    <name type="scientific">Pseudoteredinibacter isoporae</name>
    <dbReference type="NCBI Taxonomy" id="570281"/>
    <lineage>
        <taxon>Bacteria</taxon>
        <taxon>Pseudomonadati</taxon>
        <taxon>Pseudomonadota</taxon>
        <taxon>Gammaproteobacteria</taxon>
        <taxon>Cellvibrionales</taxon>
        <taxon>Cellvibrionaceae</taxon>
        <taxon>Pseudoteredinibacter</taxon>
    </lineage>
</organism>
<dbReference type="Pfam" id="PF00202">
    <property type="entry name" value="Aminotran_3"/>
    <property type="match status" value="1"/>
</dbReference>
<protein>
    <submittedName>
        <fullName evidence="7">Beta-alanine--pyruvate transaminase</fullName>
        <ecNumber evidence="7">2.6.1.18</ecNumber>
    </submittedName>
</protein>
<dbReference type="PIRSF" id="PIRSF000521">
    <property type="entry name" value="Transaminase_4ab_Lys_Orn"/>
    <property type="match status" value="1"/>
</dbReference>
<dbReference type="PROSITE" id="PS00600">
    <property type="entry name" value="AA_TRANSFER_CLASS_3"/>
    <property type="match status" value="1"/>
</dbReference>
<dbReference type="PANTHER" id="PTHR42684:SF1">
    <property type="entry name" value="BETA-ALANINE--PYRUVATE AMINOTRANSFERASE"/>
    <property type="match status" value="1"/>
</dbReference>
<keyword evidence="4 7" id="KW-0808">Transferase</keyword>
<comment type="caution">
    <text evidence="7">The sequence shown here is derived from an EMBL/GenBank/DDBJ whole genome shotgun (WGS) entry which is preliminary data.</text>
</comment>
<evidence type="ECO:0000256" key="2">
    <source>
        <dbReference type="ARBA" id="ARBA00008954"/>
    </source>
</evidence>
<name>A0A7X0JUZ8_9GAMM</name>
<dbReference type="GO" id="GO:0004015">
    <property type="term" value="F:adenosylmethionine-8-amino-7-oxononanoate transaminase activity"/>
    <property type="evidence" value="ECO:0007669"/>
    <property type="project" value="TreeGrafter"/>
</dbReference>
<dbReference type="RefSeq" id="WP_166846449.1">
    <property type="nucleotide sequence ID" value="NZ_JAAONY010000002.1"/>
</dbReference>
<evidence type="ECO:0000313" key="7">
    <source>
        <dbReference type="EMBL" id="MBB6522218.1"/>
    </source>
</evidence>
<dbReference type="InterPro" id="IPR015422">
    <property type="entry name" value="PyrdxlP-dep_Trfase_small"/>
</dbReference>
<dbReference type="GO" id="GO:0009102">
    <property type="term" value="P:biotin biosynthetic process"/>
    <property type="evidence" value="ECO:0007669"/>
    <property type="project" value="TreeGrafter"/>
</dbReference>
<comment type="cofactor">
    <cofactor evidence="1">
        <name>pyridoxal 5'-phosphate</name>
        <dbReference type="ChEBI" id="CHEBI:597326"/>
    </cofactor>
</comment>
<dbReference type="InParanoid" id="A0A7X0JUZ8"/>
<evidence type="ECO:0000256" key="1">
    <source>
        <dbReference type="ARBA" id="ARBA00001933"/>
    </source>
</evidence>
<dbReference type="Gene3D" id="3.40.640.10">
    <property type="entry name" value="Type I PLP-dependent aspartate aminotransferase-like (Major domain)"/>
    <property type="match status" value="1"/>
</dbReference>
<evidence type="ECO:0000256" key="3">
    <source>
        <dbReference type="ARBA" id="ARBA00022576"/>
    </source>
</evidence>
<dbReference type="EMBL" id="JACHHT010000002">
    <property type="protein sequence ID" value="MBB6522218.1"/>
    <property type="molecule type" value="Genomic_DNA"/>
</dbReference>
<sequence length="430" mass="47159">MTLDKHWMPFTANKNFKAAPRMIQSAEGMYWTCDQGQSILDMTAGLWCTNLGHSRTQVAEAIFRSAQTLDYAPSFNFGHSDSFVLAERLAHLCPGDLNRAFFTTSGSEAVDTALKIAMSYQVARGKAGKKMIISRELAYHGVNLGGTAVGGIPVNTRNYSRWASVDLLPHTLDIERNAFSRGLPEFGIERAEVLQQLVELHGAENIAAVIVEPISGAGGVIIPPEGYLQRLREICDEHDILLIFDEVVCAFGRVGSFTAAQEFNVTPDMMTMAKGLTSGTVPMGAVMVDDKIYNTIVDASEGIEFFHGYTYSAHPLACAAALACLDIYEKENLFTRAQNGVGKYLEQVLHRLKDLPGIIDIRNYGLLGAVQFEAQDNDIPMGSQVFAKAWENGLMIRGAGDSIIVSPPLILEESHIDEFSEKIWQSIKSI</sequence>
<dbReference type="InterPro" id="IPR015424">
    <property type="entry name" value="PyrdxlP-dep_Trfase"/>
</dbReference>
<dbReference type="FunFam" id="3.40.640.10:FF:000014">
    <property type="entry name" value="Adenosylmethionine-8-amino-7-oxononanoate aminotransferase, probable"/>
    <property type="match status" value="1"/>
</dbReference>
<dbReference type="InterPro" id="IPR005814">
    <property type="entry name" value="Aminotrans_3"/>
</dbReference>
<keyword evidence="3 7" id="KW-0032">Aminotransferase</keyword>
<reference evidence="7 8" key="1">
    <citation type="submission" date="2020-08" db="EMBL/GenBank/DDBJ databases">
        <title>Genomic Encyclopedia of Type Strains, Phase IV (KMG-IV): sequencing the most valuable type-strain genomes for metagenomic binning, comparative biology and taxonomic classification.</title>
        <authorList>
            <person name="Goeker M."/>
        </authorList>
    </citation>
    <scope>NUCLEOTIDE SEQUENCE [LARGE SCALE GENOMIC DNA]</scope>
    <source>
        <strain evidence="7 8">DSM 22368</strain>
    </source>
</reference>
<dbReference type="PANTHER" id="PTHR42684">
    <property type="entry name" value="ADENOSYLMETHIONINE-8-AMINO-7-OXONONANOATE AMINOTRANSFERASE"/>
    <property type="match status" value="1"/>
</dbReference>
<keyword evidence="7" id="KW-0670">Pyruvate</keyword>
<proteinExistence type="inferred from homology"/>
<evidence type="ECO:0000256" key="5">
    <source>
        <dbReference type="ARBA" id="ARBA00022898"/>
    </source>
</evidence>
<dbReference type="Gene3D" id="3.90.1150.10">
    <property type="entry name" value="Aspartate Aminotransferase, domain 1"/>
    <property type="match status" value="1"/>
</dbReference>
<evidence type="ECO:0000256" key="6">
    <source>
        <dbReference type="RuleBase" id="RU003560"/>
    </source>
</evidence>
<dbReference type="GO" id="GO:0030170">
    <property type="term" value="F:pyridoxal phosphate binding"/>
    <property type="evidence" value="ECO:0007669"/>
    <property type="project" value="InterPro"/>
</dbReference>
<dbReference type="Proteomes" id="UP000528457">
    <property type="component" value="Unassembled WGS sequence"/>
</dbReference>